<dbReference type="InterPro" id="IPR050708">
    <property type="entry name" value="T6SS_VgrG/RHS"/>
</dbReference>
<reference evidence="3" key="1">
    <citation type="submission" date="2016-09" db="EMBL/GenBank/DDBJ databases">
        <title>Genome Sequence of Bathymodiolus thermophilus sulfur-oxidizing gill endosymbiont.</title>
        <authorList>
            <person name="Ponnudurai R."/>
            <person name="Kleiner M."/>
            <person name="Sayavedra L."/>
            <person name="Thuermer A."/>
            <person name="Felbeck H."/>
            <person name="Schlueter R."/>
            <person name="Schweder T."/>
            <person name="Markert S."/>
        </authorList>
    </citation>
    <scope>NUCLEOTIDE SEQUENCE [LARGE SCALE GENOMIC DNA]</scope>
    <source>
        <strain evidence="3">BAT/CrabSpa'14</strain>
    </source>
</reference>
<organism evidence="2 3">
    <name type="scientific">Bathymodiolus thermophilus thioautotrophic gill symbiont</name>
    <dbReference type="NCBI Taxonomy" id="2360"/>
    <lineage>
        <taxon>Bacteria</taxon>
        <taxon>Pseudomonadati</taxon>
        <taxon>Pseudomonadota</taxon>
        <taxon>Gammaproteobacteria</taxon>
        <taxon>sulfur-oxidizing symbionts</taxon>
    </lineage>
</organism>
<dbReference type="PANTHER" id="PTHR32305">
    <property type="match status" value="1"/>
</dbReference>
<gene>
    <name evidence="2" type="ORF">BGC33_04780</name>
</gene>
<feature type="non-terminal residue" evidence="2">
    <location>
        <position position="656"/>
    </location>
</feature>
<feature type="coiled-coil region" evidence="1">
    <location>
        <begin position="362"/>
        <end position="403"/>
    </location>
</feature>
<dbReference type="AlphaFoldDB" id="A0A1J8Q2E5"/>
<proteinExistence type="predicted"/>
<evidence type="ECO:0000313" key="3">
    <source>
        <dbReference type="Proteomes" id="UP000182798"/>
    </source>
</evidence>
<comment type="caution">
    <text evidence="2">The sequence shown here is derived from an EMBL/GenBank/DDBJ whole genome shotgun (WGS) entry which is preliminary data.</text>
</comment>
<evidence type="ECO:0000313" key="2">
    <source>
        <dbReference type="EMBL" id="OJA03562.1"/>
    </source>
</evidence>
<protein>
    <submittedName>
        <fullName evidence="2">Uncharacterized protein</fullName>
    </submittedName>
</protein>
<sequence>THYQWAEDDSPNSLYKVITTTSGSSPKTTYFDAFNRKVREQHTGFDGRKINSDTYYDNLGRVNRATLPYFTDEQGYFITTQYDAIGRLTSITKPADYGKTATDSTTYNGFTTISTNALGHQKTTTKNAIGKIIRIDEPESAWLTHTHDAIGNLIQTNAGGVTTTMTYDNRGNKISMNDPDMGNWTYTYNALGELISQTDAKKQTSTMTYDKLGRMTQRVEGEGTTNWIYDTQTKGIGKLTSVTAPLGYKKEYHYDNLGRVSKTTTRANNQSFNIRNQYDQYSRLSIQTRPQGFKVENVYNQYGYLIAKRAPKSQVNDYDWTHLTQLTQQSLTNATEASTKANESEERANLYLSRANTYRQYANSANNTSAQFTKKAQALRNNADLLEEVASQLQKKAKSYTDSSKAYLIAVRRFQHLSNVNVTNNKARSYIDSNTNSKIGDRSFSDTNGNINAKSNTNGYAWCSNQAACVYWANSSRQNAAHYANQAEQKLELAQKYINSSGTERQTFVNQKADIYDKNANIWASYTVQYTNQSHKYLERAQKFINQAKYWRKSVVNKDHYQAMLADTNNIYFWRAKSRDAAGRLTGHIIGNGLSTEQEYNPATGHLFTIKSGFSPTREIRSLEYEYDLMNNVTQRQNHQSGLTEDFQYDQLDRLT</sequence>
<dbReference type="InterPro" id="IPR006530">
    <property type="entry name" value="YD"/>
</dbReference>
<keyword evidence="1" id="KW-0175">Coiled coil</keyword>
<dbReference type="Gene3D" id="2.180.10.10">
    <property type="entry name" value="RHS repeat-associated core"/>
    <property type="match status" value="2"/>
</dbReference>
<dbReference type="Proteomes" id="UP000182798">
    <property type="component" value="Unassembled WGS sequence"/>
</dbReference>
<dbReference type="EMBL" id="MIQH01000489">
    <property type="protein sequence ID" value="OJA03562.1"/>
    <property type="molecule type" value="Genomic_DNA"/>
</dbReference>
<dbReference type="RefSeq" id="WP_143108682.1">
    <property type="nucleotide sequence ID" value="NZ_MIQH01000489.1"/>
</dbReference>
<dbReference type="InterPro" id="IPR031325">
    <property type="entry name" value="RHS_repeat"/>
</dbReference>
<dbReference type="NCBIfam" id="TIGR01643">
    <property type="entry name" value="YD_repeat_2x"/>
    <property type="match status" value="3"/>
</dbReference>
<dbReference type="OrthoDB" id="6904246at2"/>
<name>A0A1J8Q2E5_9GAMM</name>
<evidence type="ECO:0000256" key="1">
    <source>
        <dbReference type="SAM" id="Coils"/>
    </source>
</evidence>
<feature type="non-terminal residue" evidence="2">
    <location>
        <position position="1"/>
    </location>
</feature>
<dbReference type="Pfam" id="PF05593">
    <property type="entry name" value="RHS_repeat"/>
    <property type="match status" value="3"/>
</dbReference>
<dbReference type="PANTHER" id="PTHR32305:SF15">
    <property type="entry name" value="PROTEIN RHSA-RELATED"/>
    <property type="match status" value="1"/>
</dbReference>
<accession>A0A1J8Q2E5</accession>